<dbReference type="EMBL" id="PGXC01000001">
    <property type="protein sequence ID" value="PKK91944.1"/>
    <property type="molecule type" value="Genomic_DNA"/>
</dbReference>
<evidence type="ECO:0008006" key="11">
    <source>
        <dbReference type="Google" id="ProtNLM"/>
    </source>
</evidence>
<feature type="transmembrane region" description="Helical" evidence="8">
    <location>
        <begin position="214"/>
        <end position="243"/>
    </location>
</feature>
<accession>A0A2N1PUB4</accession>
<dbReference type="AlphaFoldDB" id="A0A2N1PUB4"/>
<proteinExistence type="predicted"/>
<evidence type="ECO:0000256" key="3">
    <source>
        <dbReference type="ARBA" id="ARBA00022676"/>
    </source>
</evidence>
<keyword evidence="2" id="KW-1003">Cell membrane</keyword>
<feature type="transmembrane region" description="Helical" evidence="8">
    <location>
        <begin position="379"/>
        <end position="398"/>
    </location>
</feature>
<keyword evidence="4" id="KW-0808">Transferase</keyword>
<dbReference type="GO" id="GO:0005886">
    <property type="term" value="C:plasma membrane"/>
    <property type="evidence" value="ECO:0007669"/>
    <property type="project" value="UniProtKB-SubCell"/>
</dbReference>
<feature type="transmembrane region" description="Helical" evidence="8">
    <location>
        <begin position="349"/>
        <end position="367"/>
    </location>
</feature>
<feature type="transmembrane region" description="Helical" evidence="8">
    <location>
        <begin position="316"/>
        <end position="337"/>
    </location>
</feature>
<evidence type="ECO:0000256" key="7">
    <source>
        <dbReference type="ARBA" id="ARBA00023136"/>
    </source>
</evidence>
<keyword evidence="6 8" id="KW-1133">Transmembrane helix</keyword>
<gene>
    <name evidence="9" type="ORF">CVV64_00520</name>
</gene>
<comment type="caution">
    <text evidence="9">The sequence shown here is derived from an EMBL/GenBank/DDBJ whole genome shotgun (WGS) entry which is preliminary data.</text>
</comment>
<sequence length="579" mass="64061">MSEQNLKNGTAINVDSAKSSIRAGFLIILLLTIVTRLWVAGAGDLIYDEAFMFDGASRPHMSGMLDYLGEVEFHPPLSYIFLHWWIPIAGKSEFLLRLLPAGFNILTVFMAALMMAFLWGPGPAFLTGVLMVFSPYQLQYGCELRMYSQLQFFTLAGAYCGWRWLRPFAEIPPDGTFSAENPTSATIPPVSSHPVRDCLAGAVDSSRSGLSWLFAAWVAFVLGLYSHYYAFFALLATALWVLLQKHADTGRFSTALKWGGALLIVPLLCFIPWISEAMRAAADKWPSVMPAFDLLSIPDFIRKMVSGNFYVQTWDFLFAKLAVFTLLLGGCGAIVSGIRKSSGTGRGEYGGIVAVHLAVPLIGQYLFALKFGTFIPKYAISSAPFAVMLTVGGIWYLSKPLLSFFSTHSEVESESDKEILGKPFVSVALITLLLLSAQWPFFRTQMEYFRTNWTQVGKWLSSEFKDGDLCLVSLPGRTVNLSFYAPSVKRVQGVLAESFVRECDAVVASASRIWLVLVQSEVKDPQGTIQTALDSRMVRKLDSVARDNSGLSVQVILYTKEKKEAVVLPKSEIKIEDSK</sequence>
<feature type="transmembrane region" description="Helical" evidence="8">
    <location>
        <begin position="21"/>
        <end position="47"/>
    </location>
</feature>
<dbReference type="PANTHER" id="PTHR33908">
    <property type="entry name" value="MANNOSYLTRANSFERASE YKCB-RELATED"/>
    <property type="match status" value="1"/>
</dbReference>
<evidence type="ECO:0000256" key="2">
    <source>
        <dbReference type="ARBA" id="ARBA00022475"/>
    </source>
</evidence>
<dbReference type="PANTHER" id="PTHR33908:SF11">
    <property type="entry name" value="MEMBRANE PROTEIN"/>
    <property type="match status" value="1"/>
</dbReference>
<keyword evidence="3" id="KW-0328">Glycosyltransferase</keyword>
<feature type="transmembrane region" description="Helical" evidence="8">
    <location>
        <begin position="67"/>
        <end position="86"/>
    </location>
</feature>
<comment type="subcellular location">
    <subcellularLocation>
        <location evidence="1">Cell membrane</location>
        <topology evidence="1">Multi-pass membrane protein</topology>
    </subcellularLocation>
</comment>
<evidence type="ECO:0000313" key="10">
    <source>
        <dbReference type="Proteomes" id="UP000233256"/>
    </source>
</evidence>
<keyword evidence="7 8" id="KW-0472">Membrane</keyword>
<reference evidence="9 10" key="1">
    <citation type="journal article" date="2017" name="ISME J.">
        <title>Potential for microbial H2 and metal transformations associated with novel bacteria and archaea in deep terrestrial subsurface sediments.</title>
        <authorList>
            <person name="Hernsdorf A.W."/>
            <person name="Amano Y."/>
            <person name="Miyakawa K."/>
            <person name="Ise K."/>
            <person name="Suzuki Y."/>
            <person name="Anantharaman K."/>
            <person name="Probst A."/>
            <person name="Burstein D."/>
            <person name="Thomas B.C."/>
            <person name="Banfield J.F."/>
        </authorList>
    </citation>
    <scope>NUCLEOTIDE SEQUENCE [LARGE SCALE GENOMIC DNA]</scope>
    <source>
        <strain evidence="9">HGW-Wallbacteria-1</strain>
    </source>
</reference>
<name>A0A2N1PUB4_9BACT</name>
<protein>
    <recommendedName>
        <fullName evidence="11">Glycosyltransferase RgtA/B/C/D-like domain-containing protein</fullName>
    </recommendedName>
</protein>
<evidence type="ECO:0000256" key="6">
    <source>
        <dbReference type="ARBA" id="ARBA00022989"/>
    </source>
</evidence>
<keyword evidence="5 8" id="KW-0812">Transmembrane</keyword>
<evidence type="ECO:0000313" key="9">
    <source>
        <dbReference type="EMBL" id="PKK91944.1"/>
    </source>
</evidence>
<dbReference type="InterPro" id="IPR050297">
    <property type="entry name" value="LipidA_mod_glycosyltrf_83"/>
</dbReference>
<dbReference type="Proteomes" id="UP000233256">
    <property type="component" value="Unassembled WGS sequence"/>
</dbReference>
<feature type="transmembrane region" description="Helical" evidence="8">
    <location>
        <begin position="98"/>
        <end position="119"/>
    </location>
</feature>
<feature type="transmembrane region" description="Helical" evidence="8">
    <location>
        <begin position="255"/>
        <end position="275"/>
    </location>
</feature>
<evidence type="ECO:0000256" key="4">
    <source>
        <dbReference type="ARBA" id="ARBA00022679"/>
    </source>
</evidence>
<evidence type="ECO:0000256" key="8">
    <source>
        <dbReference type="SAM" id="Phobius"/>
    </source>
</evidence>
<dbReference type="GO" id="GO:0009103">
    <property type="term" value="P:lipopolysaccharide biosynthetic process"/>
    <property type="evidence" value="ECO:0007669"/>
    <property type="project" value="UniProtKB-ARBA"/>
</dbReference>
<evidence type="ECO:0000256" key="1">
    <source>
        <dbReference type="ARBA" id="ARBA00004651"/>
    </source>
</evidence>
<organism evidence="9 10">
    <name type="scientific">Candidatus Wallbacteria bacterium HGW-Wallbacteria-1</name>
    <dbReference type="NCBI Taxonomy" id="2013854"/>
    <lineage>
        <taxon>Bacteria</taxon>
        <taxon>Candidatus Walliibacteriota</taxon>
    </lineage>
</organism>
<feature type="transmembrane region" description="Helical" evidence="8">
    <location>
        <begin position="419"/>
        <end position="442"/>
    </location>
</feature>
<evidence type="ECO:0000256" key="5">
    <source>
        <dbReference type="ARBA" id="ARBA00022692"/>
    </source>
</evidence>
<dbReference type="GO" id="GO:0016763">
    <property type="term" value="F:pentosyltransferase activity"/>
    <property type="evidence" value="ECO:0007669"/>
    <property type="project" value="TreeGrafter"/>
</dbReference>